<dbReference type="EMBL" id="UINC01013023">
    <property type="protein sequence ID" value="SVA56512.1"/>
    <property type="molecule type" value="Genomic_DNA"/>
</dbReference>
<evidence type="ECO:0000256" key="1">
    <source>
        <dbReference type="ARBA" id="ARBA00004162"/>
    </source>
</evidence>
<dbReference type="PANTHER" id="PTHR30558:SF3">
    <property type="entry name" value="BIOPOLYMER TRANSPORT PROTEIN EXBD-RELATED"/>
    <property type="match status" value="1"/>
</dbReference>
<proteinExistence type="predicted"/>
<dbReference type="InterPro" id="IPR003400">
    <property type="entry name" value="ExbD"/>
</dbReference>
<reference evidence="6" key="1">
    <citation type="submission" date="2018-05" db="EMBL/GenBank/DDBJ databases">
        <authorList>
            <person name="Lanie J.A."/>
            <person name="Ng W.-L."/>
            <person name="Kazmierczak K.M."/>
            <person name="Andrzejewski T.M."/>
            <person name="Davidsen T.M."/>
            <person name="Wayne K.J."/>
            <person name="Tettelin H."/>
            <person name="Glass J.I."/>
            <person name="Rusch D."/>
            <person name="Podicherti R."/>
            <person name="Tsui H.-C.T."/>
            <person name="Winkler M.E."/>
        </authorList>
    </citation>
    <scope>NUCLEOTIDE SEQUENCE</scope>
</reference>
<evidence type="ECO:0000313" key="6">
    <source>
        <dbReference type="EMBL" id="SVA56512.1"/>
    </source>
</evidence>
<dbReference type="AlphaFoldDB" id="A0A381WW11"/>
<protein>
    <recommendedName>
        <fullName evidence="7">Biopolymer transporter ExbD</fullName>
    </recommendedName>
</protein>
<organism evidence="6">
    <name type="scientific">marine metagenome</name>
    <dbReference type="NCBI Taxonomy" id="408172"/>
    <lineage>
        <taxon>unclassified sequences</taxon>
        <taxon>metagenomes</taxon>
        <taxon>ecological metagenomes</taxon>
    </lineage>
</organism>
<evidence type="ECO:0000256" key="2">
    <source>
        <dbReference type="ARBA" id="ARBA00022475"/>
    </source>
</evidence>
<dbReference type="GO" id="GO:0022857">
    <property type="term" value="F:transmembrane transporter activity"/>
    <property type="evidence" value="ECO:0007669"/>
    <property type="project" value="InterPro"/>
</dbReference>
<dbReference type="PANTHER" id="PTHR30558">
    <property type="entry name" value="EXBD MEMBRANE COMPONENT OF PMF-DRIVEN MACROMOLECULE IMPORT SYSTEM"/>
    <property type="match status" value="1"/>
</dbReference>
<dbReference type="Pfam" id="PF02472">
    <property type="entry name" value="ExbD"/>
    <property type="match status" value="1"/>
</dbReference>
<keyword evidence="5" id="KW-0472">Membrane</keyword>
<keyword evidence="2" id="KW-1003">Cell membrane</keyword>
<name>A0A381WW11_9ZZZZ</name>
<keyword evidence="3" id="KW-0812">Transmembrane</keyword>
<comment type="subcellular location">
    <subcellularLocation>
        <location evidence="1">Cell membrane</location>
        <topology evidence="1">Single-pass membrane protein</topology>
    </subcellularLocation>
</comment>
<evidence type="ECO:0000256" key="4">
    <source>
        <dbReference type="ARBA" id="ARBA00022989"/>
    </source>
</evidence>
<evidence type="ECO:0000256" key="5">
    <source>
        <dbReference type="ARBA" id="ARBA00023136"/>
    </source>
</evidence>
<evidence type="ECO:0000256" key="3">
    <source>
        <dbReference type="ARBA" id="ARBA00022692"/>
    </source>
</evidence>
<sequence>MPDIIFMLLVFFMVTTVLKEYSGLPVTLPKAKRIQKLKSKRHTCQIWVSKDGLISIDDRLLGVDDVSIVMYDKRVADPQIVISLKGDEEAKMELISDIHNELREVEALKINYSTKTLVD</sequence>
<accession>A0A381WW11</accession>
<gene>
    <name evidence="6" type="ORF">METZ01_LOCUS109366</name>
</gene>
<keyword evidence="4" id="KW-1133">Transmembrane helix</keyword>
<evidence type="ECO:0008006" key="7">
    <source>
        <dbReference type="Google" id="ProtNLM"/>
    </source>
</evidence>
<dbReference type="GO" id="GO:0005886">
    <property type="term" value="C:plasma membrane"/>
    <property type="evidence" value="ECO:0007669"/>
    <property type="project" value="UniProtKB-SubCell"/>
</dbReference>